<evidence type="ECO:0000313" key="1">
    <source>
        <dbReference type="EMBL" id="KIX13969.1"/>
    </source>
</evidence>
<dbReference type="EMBL" id="AZAC01000014">
    <property type="protein sequence ID" value="KIX13969.1"/>
    <property type="molecule type" value="Genomic_DNA"/>
</dbReference>
<keyword evidence="2" id="KW-1185">Reference proteome</keyword>
<sequence length="79" mass="9171">MGGKTFAMERITHRSHEAYAQDLTGHRLKRQRCVGWEHLFLVTWELSAQEDKILHAANQRQNRELHSAQHQGVSLQPSL</sequence>
<name>A0A0D2J717_9BACT</name>
<dbReference type="Proteomes" id="UP000032233">
    <property type="component" value="Unassembled WGS sequence"/>
</dbReference>
<accession>A0A0D2J717</accession>
<reference evidence="1 2" key="1">
    <citation type="submission" date="2013-11" db="EMBL/GenBank/DDBJ databases">
        <title>Metagenomic analysis of a methanogenic consortium involved in long chain n-alkane degradation.</title>
        <authorList>
            <person name="Davidova I.A."/>
            <person name="Callaghan A.V."/>
            <person name="Wawrik B."/>
            <person name="Pruitt S."/>
            <person name="Marks C."/>
            <person name="Duncan K.E."/>
            <person name="Suflita J.M."/>
        </authorList>
    </citation>
    <scope>NUCLEOTIDE SEQUENCE [LARGE SCALE GENOMIC DNA]</scope>
    <source>
        <strain evidence="1 2">SPR</strain>
    </source>
</reference>
<dbReference type="InParanoid" id="A0A0D2J717"/>
<dbReference type="AlphaFoldDB" id="A0A0D2J717"/>
<comment type="caution">
    <text evidence="1">The sequence shown here is derived from an EMBL/GenBank/DDBJ whole genome shotgun (WGS) entry which is preliminary data.</text>
</comment>
<gene>
    <name evidence="1" type="ORF">X474_12665</name>
</gene>
<organism evidence="1 2">
    <name type="scientific">Dethiosulfatarculus sandiegensis</name>
    <dbReference type="NCBI Taxonomy" id="1429043"/>
    <lineage>
        <taxon>Bacteria</taxon>
        <taxon>Pseudomonadati</taxon>
        <taxon>Thermodesulfobacteriota</taxon>
        <taxon>Desulfarculia</taxon>
        <taxon>Desulfarculales</taxon>
        <taxon>Desulfarculaceae</taxon>
        <taxon>Dethiosulfatarculus</taxon>
    </lineage>
</organism>
<proteinExistence type="predicted"/>
<evidence type="ECO:0000313" key="2">
    <source>
        <dbReference type="Proteomes" id="UP000032233"/>
    </source>
</evidence>
<protein>
    <submittedName>
        <fullName evidence="1">Uncharacterized protein</fullName>
    </submittedName>
</protein>